<organism evidence="1 2">
    <name type="scientific">Ruminococcus bicirculans</name>
    <name type="common">ex Wegman et al. 2014</name>
    <dbReference type="NCBI Taxonomy" id="1160721"/>
    <lineage>
        <taxon>Bacteria</taxon>
        <taxon>Bacillati</taxon>
        <taxon>Bacillota</taxon>
        <taxon>Clostridia</taxon>
        <taxon>Eubacteriales</taxon>
        <taxon>Oscillospiraceae</taxon>
        <taxon>Ruminococcus</taxon>
    </lineage>
</organism>
<dbReference type="RefSeq" id="WP_195389130.1">
    <property type="nucleotide sequence ID" value="NZ_DAWBUL010000167.1"/>
</dbReference>
<gene>
    <name evidence="1" type="ORF">PNU62_13480</name>
</gene>
<dbReference type="AlphaFoldDB" id="A0AAW6ED09"/>
<dbReference type="Proteomes" id="UP001211015">
    <property type="component" value="Unassembled WGS sequence"/>
</dbReference>
<evidence type="ECO:0000313" key="1">
    <source>
        <dbReference type="EMBL" id="MDB8746026.1"/>
    </source>
</evidence>
<protein>
    <submittedName>
        <fullName evidence="1">Uncharacterized protein</fullName>
    </submittedName>
</protein>
<reference evidence="1" key="1">
    <citation type="submission" date="2023-01" db="EMBL/GenBank/DDBJ databases">
        <title>Human gut microbiome strain richness.</title>
        <authorList>
            <person name="Chen-Liaw A."/>
        </authorList>
    </citation>
    <scope>NUCLEOTIDE SEQUENCE</scope>
    <source>
        <strain evidence="1">1001275st1_F4_1001275B_160808</strain>
    </source>
</reference>
<sequence>MRLIENKKEATTLAGGCNELIKPEKLTKMLKHDEAIKYCHDFFEYTPTRFGFNGSKIYKIDEGKATAEFDDLEDLEETFIRKNKEMDTELHEAQIEERTEAIMRVAAEADLDELKRYKMFIDYEIEKKKGNNPPNPFTMENLWYR</sequence>
<name>A0AAW6ED09_9FIRM</name>
<accession>A0AAW6ED09</accession>
<dbReference type="EMBL" id="JAQMLV010000027">
    <property type="protein sequence ID" value="MDB8746026.1"/>
    <property type="molecule type" value="Genomic_DNA"/>
</dbReference>
<comment type="caution">
    <text evidence="1">The sequence shown here is derived from an EMBL/GenBank/DDBJ whole genome shotgun (WGS) entry which is preliminary data.</text>
</comment>
<evidence type="ECO:0000313" key="2">
    <source>
        <dbReference type="Proteomes" id="UP001211015"/>
    </source>
</evidence>
<proteinExistence type="predicted"/>